<dbReference type="InterPro" id="IPR010998">
    <property type="entry name" value="Integrase_recombinase_N"/>
</dbReference>
<dbReference type="InterPro" id="IPR011010">
    <property type="entry name" value="DNA_brk_join_enz"/>
</dbReference>
<dbReference type="Gene3D" id="1.10.443.10">
    <property type="entry name" value="Intergrase catalytic core"/>
    <property type="match status" value="1"/>
</dbReference>
<dbReference type="PANTHER" id="PTHR34605">
    <property type="entry name" value="PHAGE_INTEGRASE DOMAIN-CONTAINING PROTEIN"/>
    <property type="match status" value="1"/>
</dbReference>
<feature type="region of interest" description="Disordered" evidence="3">
    <location>
        <begin position="1"/>
        <end position="35"/>
    </location>
</feature>
<evidence type="ECO:0000256" key="2">
    <source>
        <dbReference type="ARBA" id="ARBA00023172"/>
    </source>
</evidence>
<name>J0D469_AURST</name>
<sequence>MLLAAPPPLPQVPAATSPPPVLLAPRPPRAQRKNSTLCASPFRPHVRAPERFRSWSSAYSVLRDARNAGVLPQGARDTRFSTILSSVEPKTLATYSAGLLRFHEYCDEQNVPESDRMPASDFLLSSFVAHYAGKVSRSCVENWTAGLQLWHNLHDAPWHGARALCAVSKAVAKKVPPTSVRPRRPPVTVEHIRCLRRHLDLSNTCDAAVYAAAVFAFRGCCRLGEVVTPLRAPFDPSRQVSRASPVTFGRNPEGVSYTSIRLPWTKTAGVRGAEVVLTSSADDICPVLALRQHFSVNYDVPEDAPLFAWTAEPGSWKPMTRELLLSRCTEIWAANGLDKVQGHSFRIGGATDLLLRGVPPAVVAMQGRWSSRAFLQYWRNVEVILPTFIARARAGVTMESLGAAVNRMEVELV</sequence>
<dbReference type="KEGG" id="adl:AURDEDRAFT_177432"/>
<evidence type="ECO:0000256" key="3">
    <source>
        <dbReference type="SAM" id="MobiDB-lite"/>
    </source>
</evidence>
<dbReference type="InParanoid" id="J0D469"/>
<gene>
    <name evidence="4" type="ORF">AURDEDRAFT_177432</name>
</gene>
<dbReference type="OMA" id="FWHTLNG"/>
<dbReference type="EMBL" id="JH688208">
    <property type="protein sequence ID" value="EJD33484.1"/>
    <property type="molecule type" value="Genomic_DNA"/>
</dbReference>
<dbReference type="OrthoDB" id="3266428at2759"/>
<dbReference type="AlphaFoldDB" id="J0D469"/>
<evidence type="ECO:0000256" key="1">
    <source>
        <dbReference type="ARBA" id="ARBA00023125"/>
    </source>
</evidence>
<reference evidence="5" key="1">
    <citation type="journal article" date="2012" name="Science">
        <title>The Paleozoic origin of enzymatic lignin decomposition reconstructed from 31 fungal genomes.</title>
        <authorList>
            <person name="Floudas D."/>
            <person name="Binder M."/>
            <person name="Riley R."/>
            <person name="Barry K."/>
            <person name="Blanchette R.A."/>
            <person name="Henrissat B."/>
            <person name="Martinez A.T."/>
            <person name="Otillar R."/>
            <person name="Spatafora J.W."/>
            <person name="Yadav J.S."/>
            <person name="Aerts A."/>
            <person name="Benoit I."/>
            <person name="Boyd A."/>
            <person name="Carlson A."/>
            <person name="Copeland A."/>
            <person name="Coutinho P.M."/>
            <person name="de Vries R.P."/>
            <person name="Ferreira P."/>
            <person name="Findley K."/>
            <person name="Foster B."/>
            <person name="Gaskell J."/>
            <person name="Glotzer D."/>
            <person name="Gorecki P."/>
            <person name="Heitman J."/>
            <person name="Hesse C."/>
            <person name="Hori C."/>
            <person name="Igarashi K."/>
            <person name="Jurgens J.A."/>
            <person name="Kallen N."/>
            <person name="Kersten P."/>
            <person name="Kohler A."/>
            <person name="Kuees U."/>
            <person name="Kumar T.K.A."/>
            <person name="Kuo A."/>
            <person name="LaButti K."/>
            <person name="Larrondo L.F."/>
            <person name="Lindquist E."/>
            <person name="Ling A."/>
            <person name="Lombard V."/>
            <person name="Lucas S."/>
            <person name="Lundell T."/>
            <person name="Martin R."/>
            <person name="McLaughlin D.J."/>
            <person name="Morgenstern I."/>
            <person name="Morin E."/>
            <person name="Murat C."/>
            <person name="Nagy L.G."/>
            <person name="Nolan M."/>
            <person name="Ohm R.A."/>
            <person name="Patyshakuliyeva A."/>
            <person name="Rokas A."/>
            <person name="Ruiz-Duenas F.J."/>
            <person name="Sabat G."/>
            <person name="Salamov A."/>
            <person name="Samejima M."/>
            <person name="Schmutz J."/>
            <person name="Slot J.C."/>
            <person name="St John F."/>
            <person name="Stenlid J."/>
            <person name="Sun H."/>
            <person name="Sun S."/>
            <person name="Syed K."/>
            <person name="Tsang A."/>
            <person name="Wiebenga A."/>
            <person name="Young D."/>
            <person name="Pisabarro A."/>
            <person name="Eastwood D.C."/>
            <person name="Martin F."/>
            <person name="Cullen D."/>
            <person name="Grigoriev I.V."/>
            <person name="Hibbett D.S."/>
        </authorList>
    </citation>
    <scope>NUCLEOTIDE SEQUENCE [LARGE SCALE GENOMIC DNA]</scope>
    <source>
        <strain evidence="5">TFB10046</strain>
    </source>
</reference>
<dbReference type="GO" id="GO:0015074">
    <property type="term" value="P:DNA integration"/>
    <property type="evidence" value="ECO:0007669"/>
    <property type="project" value="InterPro"/>
</dbReference>
<evidence type="ECO:0000313" key="4">
    <source>
        <dbReference type="EMBL" id="EJD33484.1"/>
    </source>
</evidence>
<dbReference type="Proteomes" id="UP000006514">
    <property type="component" value="Unassembled WGS sequence"/>
</dbReference>
<dbReference type="InterPro" id="IPR013762">
    <property type="entry name" value="Integrase-like_cat_sf"/>
</dbReference>
<keyword evidence="5" id="KW-1185">Reference proteome</keyword>
<accession>J0D469</accession>
<dbReference type="eggNOG" id="ENOG502SDY1">
    <property type="taxonomic scope" value="Eukaryota"/>
</dbReference>
<dbReference type="SUPFAM" id="SSF56349">
    <property type="entry name" value="DNA breaking-rejoining enzymes"/>
    <property type="match status" value="1"/>
</dbReference>
<dbReference type="PANTHER" id="PTHR34605:SF4">
    <property type="entry name" value="DNA ADENINE METHYLTRANSFERASE"/>
    <property type="match status" value="1"/>
</dbReference>
<evidence type="ECO:0000313" key="5">
    <source>
        <dbReference type="Proteomes" id="UP000006514"/>
    </source>
</evidence>
<dbReference type="InterPro" id="IPR052925">
    <property type="entry name" value="Phage_Integrase-like_Recomb"/>
</dbReference>
<proteinExistence type="predicted"/>
<dbReference type="SUPFAM" id="SSF47823">
    <property type="entry name" value="lambda integrase-like, N-terminal domain"/>
    <property type="match status" value="1"/>
</dbReference>
<keyword evidence="1" id="KW-0238">DNA-binding</keyword>
<organism evidence="4 5">
    <name type="scientific">Auricularia subglabra (strain TFB-10046 / SS5)</name>
    <name type="common">White-rot fungus</name>
    <name type="synonym">Auricularia delicata (strain TFB10046)</name>
    <dbReference type="NCBI Taxonomy" id="717982"/>
    <lineage>
        <taxon>Eukaryota</taxon>
        <taxon>Fungi</taxon>
        <taxon>Dikarya</taxon>
        <taxon>Basidiomycota</taxon>
        <taxon>Agaricomycotina</taxon>
        <taxon>Agaricomycetes</taxon>
        <taxon>Auriculariales</taxon>
        <taxon>Auriculariaceae</taxon>
        <taxon>Auricularia</taxon>
    </lineage>
</organism>
<dbReference type="GO" id="GO:0003677">
    <property type="term" value="F:DNA binding"/>
    <property type="evidence" value="ECO:0007669"/>
    <property type="project" value="UniProtKB-KW"/>
</dbReference>
<dbReference type="GO" id="GO:0006310">
    <property type="term" value="P:DNA recombination"/>
    <property type="evidence" value="ECO:0007669"/>
    <property type="project" value="UniProtKB-KW"/>
</dbReference>
<protein>
    <submittedName>
        <fullName evidence="4">DNA breaking-rejoining enzyme</fullName>
    </submittedName>
</protein>
<dbReference type="Gene3D" id="1.10.150.130">
    <property type="match status" value="1"/>
</dbReference>
<keyword evidence="2" id="KW-0233">DNA recombination</keyword>
<feature type="compositionally biased region" description="Pro residues" evidence="3">
    <location>
        <begin position="1"/>
        <end position="28"/>
    </location>
</feature>